<comment type="caution">
    <text evidence="6">The sequence shown here is derived from an EMBL/GenBank/DDBJ whole genome shotgun (WGS) entry which is preliminary data.</text>
</comment>
<evidence type="ECO:0000256" key="2">
    <source>
        <dbReference type="ARBA" id="ARBA00022679"/>
    </source>
</evidence>
<evidence type="ECO:0000256" key="4">
    <source>
        <dbReference type="PIRSR" id="PIRSR005739-1"/>
    </source>
</evidence>
<dbReference type="InterPro" id="IPR016461">
    <property type="entry name" value="COMT-like"/>
</dbReference>
<dbReference type="InterPro" id="IPR001077">
    <property type="entry name" value="COMT_C"/>
</dbReference>
<dbReference type="PIRSF" id="PIRSF005739">
    <property type="entry name" value="O-mtase"/>
    <property type="match status" value="1"/>
</dbReference>
<protein>
    <submittedName>
        <fullName evidence="6">Trans-resveratrol di-O-methyltransferase</fullName>
    </submittedName>
</protein>
<dbReference type="OrthoDB" id="2410195at2759"/>
<dbReference type="GO" id="GO:0032259">
    <property type="term" value="P:methylation"/>
    <property type="evidence" value="ECO:0007669"/>
    <property type="project" value="UniProtKB-KW"/>
</dbReference>
<dbReference type="Pfam" id="PF00891">
    <property type="entry name" value="Methyltransf_2"/>
    <property type="match status" value="2"/>
</dbReference>
<dbReference type="InterPro" id="IPR029063">
    <property type="entry name" value="SAM-dependent_MTases_sf"/>
</dbReference>
<dbReference type="InterPro" id="IPR036388">
    <property type="entry name" value="WH-like_DNA-bd_sf"/>
</dbReference>
<evidence type="ECO:0000259" key="5">
    <source>
        <dbReference type="Pfam" id="PF00891"/>
    </source>
</evidence>
<dbReference type="SUPFAM" id="SSF53335">
    <property type="entry name" value="S-adenosyl-L-methionine-dependent methyltransferases"/>
    <property type="match status" value="1"/>
</dbReference>
<feature type="domain" description="O-methyltransferase C-terminal" evidence="5">
    <location>
        <begin position="205"/>
        <end position="290"/>
    </location>
</feature>
<dbReference type="Gene3D" id="1.10.10.10">
    <property type="entry name" value="Winged helix-like DNA-binding domain superfamily/Winged helix DNA-binding domain"/>
    <property type="match status" value="1"/>
</dbReference>
<organism evidence="6 7">
    <name type="scientific">Morella rubra</name>
    <name type="common">Chinese bayberry</name>
    <dbReference type="NCBI Taxonomy" id="262757"/>
    <lineage>
        <taxon>Eukaryota</taxon>
        <taxon>Viridiplantae</taxon>
        <taxon>Streptophyta</taxon>
        <taxon>Embryophyta</taxon>
        <taxon>Tracheophyta</taxon>
        <taxon>Spermatophyta</taxon>
        <taxon>Magnoliopsida</taxon>
        <taxon>eudicotyledons</taxon>
        <taxon>Gunneridae</taxon>
        <taxon>Pentapetalae</taxon>
        <taxon>rosids</taxon>
        <taxon>fabids</taxon>
        <taxon>Fagales</taxon>
        <taxon>Myricaceae</taxon>
        <taxon>Morella</taxon>
    </lineage>
</organism>
<keyword evidence="3" id="KW-0949">S-adenosyl-L-methionine</keyword>
<name>A0A6A1VTR7_9ROSI</name>
<keyword evidence="7" id="KW-1185">Reference proteome</keyword>
<reference evidence="6 7" key="1">
    <citation type="journal article" date="2019" name="Plant Biotechnol. J.">
        <title>The red bayberry genome and genetic basis of sex determination.</title>
        <authorList>
            <person name="Jia H.M."/>
            <person name="Jia H.J."/>
            <person name="Cai Q.L."/>
            <person name="Wang Y."/>
            <person name="Zhao H.B."/>
            <person name="Yang W.F."/>
            <person name="Wang G.Y."/>
            <person name="Li Y.H."/>
            <person name="Zhan D.L."/>
            <person name="Shen Y.T."/>
            <person name="Niu Q.F."/>
            <person name="Chang L."/>
            <person name="Qiu J."/>
            <person name="Zhao L."/>
            <person name="Xie H.B."/>
            <person name="Fu W.Y."/>
            <person name="Jin J."/>
            <person name="Li X.W."/>
            <person name="Jiao Y."/>
            <person name="Zhou C.C."/>
            <person name="Tu T."/>
            <person name="Chai C.Y."/>
            <person name="Gao J.L."/>
            <person name="Fan L.J."/>
            <person name="van de Weg E."/>
            <person name="Wang J.Y."/>
            <person name="Gao Z.S."/>
        </authorList>
    </citation>
    <scope>NUCLEOTIDE SEQUENCE [LARGE SCALE GENOMIC DNA]</scope>
    <source>
        <tissue evidence="6">Leaves</tissue>
    </source>
</reference>
<dbReference type="Proteomes" id="UP000516437">
    <property type="component" value="Chromosome 4"/>
</dbReference>
<dbReference type="PROSITE" id="PS51683">
    <property type="entry name" value="SAM_OMT_II"/>
    <property type="match status" value="1"/>
</dbReference>
<accession>A0A6A1VTR7</accession>
<evidence type="ECO:0000256" key="1">
    <source>
        <dbReference type="ARBA" id="ARBA00022603"/>
    </source>
</evidence>
<proteinExistence type="predicted"/>
<feature type="active site" description="Proton acceptor" evidence="4">
    <location>
        <position position="212"/>
    </location>
</feature>
<feature type="domain" description="O-methyltransferase C-terminal" evidence="5">
    <location>
        <begin position="64"/>
        <end position="191"/>
    </location>
</feature>
<keyword evidence="1 6" id="KW-0489">Methyltransferase</keyword>
<gene>
    <name evidence="6" type="ORF">CJ030_MR4G010563</name>
</gene>
<evidence type="ECO:0000256" key="3">
    <source>
        <dbReference type="ARBA" id="ARBA00022691"/>
    </source>
</evidence>
<dbReference type="AlphaFoldDB" id="A0A6A1VTR7"/>
<keyword evidence="2 6" id="KW-0808">Transferase</keyword>
<dbReference type="Gene3D" id="3.40.50.150">
    <property type="entry name" value="Vaccinia Virus protein VP39"/>
    <property type="match status" value="1"/>
</dbReference>
<dbReference type="FunFam" id="3.40.50.150:FF:000206">
    <property type="entry name" value="O-methyltransferase ZRP4"/>
    <property type="match status" value="1"/>
</dbReference>
<sequence>MRLLVNSGFFTRSIKGQENQEAEEEEEEEAYALTPSSKLVLKENVTTLSPFVLAMLDPALVNSWQFLGDWFRAGSELTPFGEAHGMGFWDYCDQNAEYGNMFNEGMASDSRLMSLVLMDYAPIFEGLGSLVNVGGGTGTMARIISEAFPHMSCTVFDLPHVVANLPDSSNLIYVGGDMFQSIPSADAILIKASNRFSLLKDLQYFILKWILHDWNDDECVSILKRCKEAITSNGKKGKVIVIDVVIDEEKDEQGIIKTKLLFDALMMVLLTGKERNKKEWEKLFLDAGFSRYKIAASFGMKSVIEIYP</sequence>
<dbReference type="EMBL" id="RXIC02000022">
    <property type="protein sequence ID" value="KAB1215426.1"/>
    <property type="molecule type" value="Genomic_DNA"/>
</dbReference>
<dbReference type="GO" id="GO:0008171">
    <property type="term" value="F:O-methyltransferase activity"/>
    <property type="evidence" value="ECO:0007669"/>
    <property type="project" value="InterPro"/>
</dbReference>
<evidence type="ECO:0000313" key="6">
    <source>
        <dbReference type="EMBL" id="KAB1215426.1"/>
    </source>
</evidence>
<evidence type="ECO:0000313" key="7">
    <source>
        <dbReference type="Proteomes" id="UP000516437"/>
    </source>
</evidence>
<dbReference type="PANTHER" id="PTHR11746">
    <property type="entry name" value="O-METHYLTRANSFERASE"/>
    <property type="match status" value="1"/>
</dbReference>